<dbReference type="InterPro" id="IPR037923">
    <property type="entry name" value="HTH-like"/>
</dbReference>
<dbReference type="GO" id="GO:0043565">
    <property type="term" value="F:sequence-specific DNA binding"/>
    <property type="evidence" value="ECO:0007669"/>
    <property type="project" value="InterPro"/>
</dbReference>
<dbReference type="Pfam" id="PF12833">
    <property type="entry name" value="HTH_18"/>
    <property type="match status" value="1"/>
</dbReference>
<keyword evidence="1" id="KW-0805">Transcription regulation</keyword>
<dbReference type="PRINTS" id="PR00032">
    <property type="entry name" value="HTHARAC"/>
</dbReference>
<dbReference type="InterPro" id="IPR003313">
    <property type="entry name" value="AraC-bd"/>
</dbReference>
<dbReference type="PROSITE" id="PS01124">
    <property type="entry name" value="HTH_ARAC_FAMILY_2"/>
    <property type="match status" value="1"/>
</dbReference>
<keyword evidence="6" id="KW-1185">Reference proteome</keyword>
<dbReference type="Pfam" id="PF02311">
    <property type="entry name" value="AraC_binding"/>
    <property type="match status" value="1"/>
</dbReference>
<dbReference type="PROSITE" id="PS00041">
    <property type="entry name" value="HTH_ARAC_FAMILY_1"/>
    <property type="match status" value="1"/>
</dbReference>
<protein>
    <submittedName>
        <fullName evidence="5">AraC family transcriptional regulator</fullName>
    </submittedName>
</protein>
<proteinExistence type="predicted"/>
<sequence length="224" mass="26826">MYIKKGKMKIEYKDRQFIATANSFVFLDCYEPHVYQAEEETVFDWFHFSGNSSKEYFELLYEKNGCVYSLANNYLIPEYMNRILKMTERNEVDEHDVSIYIQKILYELNQISTVFDDSTEKKIEQAIHYIENHYKENIKLEDIANHVYLSPFYFTRTFKKYMNCSPVQYLINYRINNAKKLLHNTNLTVNEISNTCGFNSTSHFVTTFKNHVGMSPKKFRDIEF</sequence>
<accession>A0A9X2I7T6</accession>
<dbReference type="Gene3D" id="1.10.10.60">
    <property type="entry name" value="Homeodomain-like"/>
    <property type="match status" value="2"/>
</dbReference>
<dbReference type="InterPro" id="IPR018060">
    <property type="entry name" value="HTH_AraC"/>
</dbReference>
<gene>
    <name evidence="5" type="ORF">MF646_15300</name>
</gene>
<keyword evidence="3" id="KW-0804">Transcription</keyword>
<dbReference type="InterPro" id="IPR009057">
    <property type="entry name" value="Homeodomain-like_sf"/>
</dbReference>
<dbReference type="SUPFAM" id="SSF46689">
    <property type="entry name" value="Homeodomain-like"/>
    <property type="match status" value="2"/>
</dbReference>
<dbReference type="PANTHER" id="PTHR43280:SF2">
    <property type="entry name" value="HTH-TYPE TRANSCRIPTIONAL REGULATOR EXSA"/>
    <property type="match status" value="1"/>
</dbReference>
<dbReference type="EMBL" id="JAKRYL010000016">
    <property type="protein sequence ID" value="MCL7748494.1"/>
    <property type="molecule type" value="Genomic_DNA"/>
</dbReference>
<evidence type="ECO:0000259" key="4">
    <source>
        <dbReference type="PROSITE" id="PS01124"/>
    </source>
</evidence>
<dbReference type="InterPro" id="IPR020449">
    <property type="entry name" value="Tscrpt_reg_AraC-type_HTH"/>
</dbReference>
<dbReference type="PANTHER" id="PTHR43280">
    <property type="entry name" value="ARAC-FAMILY TRANSCRIPTIONAL REGULATOR"/>
    <property type="match status" value="1"/>
</dbReference>
<evidence type="ECO:0000313" key="6">
    <source>
        <dbReference type="Proteomes" id="UP001139150"/>
    </source>
</evidence>
<organism evidence="5 6">
    <name type="scientific">Halalkalibacter alkaliphilus</name>
    <dbReference type="NCBI Taxonomy" id="2917993"/>
    <lineage>
        <taxon>Bacteria</taxon>
        <taxon>Bacillati</taxon>
        <taxon>Bacillota</taxon>
        <taxon>Bacilli</taxon>
        <taxon>Bacillales</taxon>
        <taxon>Bacillaceae</taxon>
        <taxon>Halalkalibacter</taxon>
    </lineage>
</organism>
<dbReference type="InterPro" id="IPR018062">
    <property type="entry name" value="HTH_AraC-typ_CS"/>
</dbReference>
<keyword evidence="2" id="KW-0238">DNA-binding</keyword>
<dbReference type="SMART" id="SM00342">
    <property type="entry name" value="HTH_ARAC"/>
    <property type="match status" value="1"/>
</dbReference>
<feature type="domain" description="HTH araC/xylS-type" evidence="4">
    <location>
        <begin position="124"/>
        <end position="222"/>
    </location>
</feature>
<evidence type="ECO:0000256" key="1">
    <source>
        <dbReference type="ARBA" id="ARBA00023015"/>
    </source>
</evidence>
<evidence type="ECO:0000313" key="5">
    <source>
        <dbReference type="EMBL" id="MCL7748494.1"/>
    </source>
</evidence>
<dbReference type="GO" id="GO:0003700">
    <property type="term" value="F:DNA-binding transcription factor activity"/>
    <property type="evidence" value="ECO:0007669"/>
    <property type="project" value="InterPro"/>
</dbReference>
<comment type="caution">
    <text evidence="5">The sequence shown here is derived from an EMBL/GenBank/DDBJ whole genome shotgun (WGS) entry which is preliminary data.</text>
</comment>
<reference evidence="5" key="1">
    <citation type="submission" date="2022-02" db="EMBL/GenBank/DDBJ databases">
        <title>Halalkalibacter sp. nov. isolated from Lonar Lake, India.</title>
        <authorList>
            <person name="Joshi A."/>
            <person name="Thite S."/>
            <person name="Lodha T."/>
        </authorList>
    </citation>
    <scope>NUCLEOTIDE SEQUENCE</scope>
    <source>
        <strain evidence="5">MEB205</strain>
    </source>
</reference>
<dbReference type="AlphaFoldDB" id="A0A9X2I7T6"/>
<dbReference type="Proteomes" id="UP001139150">
    <property type="component" value="Unassembled WGS sequence"/>
</dbReference>
<name>A0A9X2I7T6_9BACI</name>
<evidence type="ECO:0000256" key="2">
    <source>
        <dbReference type="ARBA" id="ARBA00023125"/>
    </source>
</evidence>
<evidence type="ECO:0000256" key="3">
    <source>
        <dbReference type="ARBA" id="ARBA00023163"/>
    </source>
</evidence>
<dbReference type="SUPFAM" id="SSF51215">
    <property type="entry name" value="Regulatory protein AraC"/>
    <property type="match status" value="1"/>
</dbReference>